<protein>
    <recommendedName>
        <fullName evidence="3">Cleavage/polyadenylation specificity factor A subunit C-terminal domain-containing protein</fullName>
    </recommendedName>
</protein>
<comment type="caution">
    <text evidence="1">The sequence shown here is derived from an EMBL/GenBank/DDBJ whole genome shotgun (WGS) entry which is preliminary data.</text>
</comment>
<keyword evidence="2" id="KW-1185">Reference proteome</keyword>
<dbReference type="EMBL" id="JAPFFF010000007">
    <property type="protein sequence ID" value="KAK8886075.1"/>
    <property type="molecule type" value="Genomic_DNA"/>
</dbReference>
<reference evidence="1 2" key="1">
    <citation type="submission" date="2024-04" db="EMBL/GenBank/DDBJ databases">
        <title>Tritrichomonas musculus Genome.</title>
        <authorList>
            <person name="Alves-Ferreira E."/>
            <person name="Grigg M."/>
            <person name="Lorenzi H."/>
            <person name="Galac M."/>
        </authorList>
    </citation>
    <scope>NUCLEOTIDE SEQUENCE [LARGE SCALE GENOMIC DNA]</scope>
    <source>
        <strain evidence="1 2">EAF2021</strain>
    </source>
</reference>
<accession>A0ABR2K4P4</accession>
<evidence type="ECO:0000313" key="1">
    <source>
        <dbReference type="EMBL" id="KAK8886075.1"/>
    </source>
</evidence>
<organism evidence="1 2">
    <name type="scientific">Tritrichomonas musculus</name>
    <dbReference type="NCBI Taxonomy" id="1915356"/>
    <lineage>
        <taxon>Eukaryota</taxon>
        <taxon>Metamonada</taxon>
        <taxon>Parabasalia</taxon>
        <taxon>Tritrichomonadida</taxon>
        <taxon>Tritrichomonadidae</taxon>
        <taxon>Tritrichomonas</taxon>
    </lineage>
</organism>
<evidence type="ECO:0008006" key="3">
    <source>
        <dbReference type="Google" id="ProtNLM"/>
    </source>
</evidence>
<dbReference type="Proteomes" id="UP001470230">
    <property type="component" value="Unassembled WGS sequence"/>
</dbReference>
<sequence>MDEVFIGKPTKNSLIAVSQKLIAASPDGHVLFLNDINKYHRFFRFNIKLIKLIFTPKGQSLYCIDKEYKVFHLPTTPKKLATNPEFEFLITLPSQSKFVHIIPFEKVLYAIQDSFIYVIKQNEIVSTSKFQYPISAVSPISKDFAISMKLIDSSNPVPFVVLAGDQTGRVSRIKFPNDLSFIQKLSDPFIAHSDPISLIVQQDKNIMICGEHGTFYSNSGVEGVLPPPVMSMFIADEAGCLLFSSENRLFVSSLMNPSAFQAVPTFPARISCSTEGFAITDAGFIVSLSSQSPTNLNPQAQYIEYALDKLYDISTQSNFLNQEITKSEAKLGGYQLIRAIKSGMKILDSSLKVIPSISPDGIVTITLEVKIDPKNGYSCKGSSLSLQLKYLTGICGNNEINENKAENEENLGGQRNEIISLPFVETDSIHWSRELKIVSPSPLFVELMMFHETEVVTIGSSLFDILDFSVEIGLNSVDIGKLSPIHSIVHQAPPVSLQFKILDGIDLSKISNPLLTNPHAFVVPYGEHWTIRVDSNVCFVTSGTQSTAIAIRAAILRHISLEYLKDGKQKTTENLFNEKFQILQNAGFELSELLEHEPLPTSELSQKVTQLHSLADQWIQSILNFS</sequence>
<name>A0ABR2K4P4_9EUKA</name>
<proteinExistence type="predicted"/>
<gene>
    <name evidence="1" type="ORF">M9Y10_041535</name>
</gene>
<evidence type="ECO:0000313" key="2">
    <source>
        <dbReference type="Proteomes" id="UP001470230"/>
    </source>
</evidence>